<keyword evidence="2" id="KW-0690">Ribosome biogenesis</keyword>
<dbReference type="GO" id="GO:0032040">
    <property type="term" value="C:small-subunit processome"/>
    <property type="evidence" value="ECO:0007669"/>
    <property type="project" value="InterPro"/>
</dbReference>
<evidence type="ECO:0000256" key="7">
    <source>
        <dbReference type="ARBA" id="ARBA00023242"/>
    </source>
</evidence>
<evidence type="ECO:0000256" key="8">
    <source>
        <dbReference type="PROSITE-ProRule" id="PRU00221"/>
    </source>
</evidence>
<evidence type="ECO:0000256" key="9">
    <source>
        <dbReference type="SAM" id="MobiDB-lite"/>
    </source>
</evidence>
<evidence type="ECO:0000313" key="10">
    <source>
        <dbReference type="EMBL" id="PVH99105.1"/>
    </source>
</evidence>
<dbReference type="Proteomes" id="UP000244855">
    <property type="component" value="Unassembled WGS sequence"/>
</dbReference>
<dbReference type="PANTHER" id="PTHR44215:SF1">
    <property type="entry name" value="WD REPEAT-CONTAINING PROTEIN 75"/>
    <property type="match status" value="1"/>
</dbReference>
<evidence type="ECO:0000256" key="6">
    <source>
        <dbReference type="ARBA" id="ARBA00023163"/>
    </source>
</evidence>
<reference evidence="10 11" key="1">
    <citation type="journal article" date="2018" name="Sci. Rep.">
        <title>Comparative genomics provides insights into the lifestyle and reveals functional heterogeneity of dark septate endophytic fungi.</title>
        <authorList>
            <person name="Knapp D.G."/>
            <person name="Nemeth J.B."/>
            <person name="Barry K."/>
            <person name="Hainaut M."/>
            <person name="Henrissat B."/>
            <person name="Johnson J."/>
            <person name="Kuo A."/>
            <person name="Lim J.H.P."/>
            <person name="Lipzen A."/>
            <person name="Nolan M."/>
            <person name="Ohm R.A."/>
            <person name="Tamas L."/>
            <person name="Grigoriev I.V."/>
            <person name="Spatafora J.W."/>
            <person name="Nagy L.G."/>
            <person name="Kovacs G.M."/>
        </authorList>
    </citation>
    <scope>NUCLEOTIDE SEQUENCE [LARGE SCALE GENOMIC DNA]</scope>
    <source>
        <strain evidence="10 11">DSE2036</strain>
    </source>
</reference>
<keyword evidence="4 8" id="KW-0853">WD repeat</keyword>
<dbReference type="GO" id="GO:0006364">
    <property type="term" value="P:rRNA processing"/>
    <property type="evidence" value="ECO:0007669"/>
    <property type="project" value="UniProtKB-KW"/>
</dbReference>
<protein>
    <submittedName>
        <fullName evidence="10">WD40 repeat-like protein</fullName>
    </submittedName>
</protein>
<dbReference type="PANTHER" id="PTHR44215">
    <property type="entry name" value="WD REPEAT-CONTAINING PROTEIN 75"/>
    <property type="match status" value="1"/>
</dbReference>
<keyword evidence="5" id="KW-0677">Repeat</keyword>
<dbReference type="GO" id="GO:0003723">
    <property type="term" value="F:RNA binding"/>
    <property type="evidence" value="ECO:0007669"/>
    <property type="project" value="InterPro"/>
</dbReference>
<evidence type="ECO:0000256" key="5">
    <source>
        <dbReference type="ARBA" id="ARBA00022737"/>
    </source>
</evidence>
<dbReference type="InterPro" id="IPR053826">
    <property type="entry name" value="WDR75"/>
</dbReference>
<evidence type="ECO:0000256" key="4">
    <source>
        <dbReference type="ARBA" id="ARBA00022574"/>
    </source>
</evidence>
<dbReference type="SUPFAM" id="SSF50998">
    <property type="entry name" value="Quinoprotein alcohol dehydrogenase-like"/>
    <property type="match status" value="1"/>
</dbReference>
<dbReference type="InterPro" id="IPR001680">
    <property type="entry name" value="WD40_rpt"/>
</dbReference>
<gene>
    <name evidence="10" type="ORF">DM02DRAFT_615293</name>
</gene>
<feature type="compositionally biased region" description="Polar residues" evidence="9">
    <location>
        <begin position="49"/>
        <end position="76"/>
    </location>
</feature>
<feature type="compositionally biased region" description="Basic residues" evidence="9">
    <location>
        <begin position="129"/>
        <end position="138"/>
    </location>
</feature>
<dbReference type="CDD" id="cd23952">
    <property type="entry name" value="Utp17_CTD"/>
    <property type="match status" value="1"/>
</dbReference>
<feature type="region of interest" description="Disordered" evidence="9">
    <location>
        <begin position="1"/>
        <end position="143"/>
    </location>
</feature>
<dbReference type="AlphaFoldDB" id="A0A2V1DMF0"/>
<organism evidence="10 11">
    <name type="scientific">Periconia macrospinosa</name>
    <dbReference type="NCBI Taxonomy" id="97972"/>
    <lineage>
        <taxon>Eukaryota</taxon>
        <taxon>Fungi</taxon>
        <taxon>Dikarya</taxon>
        <taxon>Ascomycota</taxon>
        <taxon>Pezizomycotina</taxon>
        <taxon>Dothideomycetes</taxon>
        <taxon>Pleosporomycetidae</taxon>
        <taxon>Pleosporales</taxon>
        <taxon>Massarineae</taxon>
        <taxon>Periconiaceae</taxon>
        <taxon>Periconia</taxon>
    </lineage>
</organism>
<dbReference type="InterPro" id="IPR015943">
    <property type="entry name" value="WD40/YVTN_repeat-like_dom_sf"/>
</dbReference>
<dbReference type="InterPro" id="IPR011047">
    <property type="entry name" value="Quinoprotein_ADH-like_sf"/>
</dbReference>
<dbReference type="Pfam" id="PF00400">
    <property type="entry name" value="WD40"/>
    <property type="match status" value="1"/>
</dbReference>
<name>A0A2V1DMF0_9PLEO</name>
<dbReference type="GO" id="GO:2000234">
    <property type="term" value="P:positive regulation of rRNA processing"/>
    <property type="evidence" value="ECO:0007669"/>
    <property type="project" value="TreeGrafter"/>
</dbReference>
<dbReference type="STRING" id="97972.A0A2V1DMF0"/>
<evidence type="ECO:0000256" key="1">
    <source>
        <dbReference type="ARBA" id="ARBA00004604"/>
    </source>
</evidence>
<dbReference type="Gene3D" id="2.130.10.10">
    <property type="entry name" value="YVTN repeat-like/Quinoprotein amine dehydrogenase"/>
    <property type="match status" value="2"/>
</dbReference>
<dbReference type="SMART" id="SM00320">
    <property type="entry name" value="WD40"/>
    <property type="match status" value="3"/>
</dbReference>
<evidence type="ECO:0000256" key="3">
    <source>
        <dbReference type="ARBA" id="ARBA00022552"/>
    </source>
</evidence>
<keyword evidence="3" id="KW-0698">rRNA processing</keyword>
<dbReference type="Pfam" id="PF23869">
    <property type="entry name" value="Beta-prop_WDR75_1st"/>
    <property type="match status" value="1"/>
</dbReference>
<dbReference type="EMBL" id="KZ805399">
    <property type="protein sequence ID" value="PVH99105.1"/>
    <property type="molecule type" value="Genomic_DNA"/>
</dbReference>
<proteinExistence type="predicted"/>
<sequence>MSDLNGTPKLKRKREGAEAQRKKVKTQKKGQNETATPVKETPTPVSKPGSAQKTAGTPTPKNNINSSTHKSAGNAVSSTPTADTPASSRKEKHRAESKKQKKKDAKASGAQDALQVLPVNGDAIEQTPKKKSKQKKQKEKSSDLWSISEAQGGWFLPQDPVFSVDEKYLLLLKPKSLEVYAAETSLLVRELPAGGSGVILASALSASRPNQVYITESNGIVTLWDWNNGSKISRWDISANVPRLVVVKALDSDQDLLFSYEAGNSHAVTVHALRTKEDASKTEFKRILKLSDPITDLQVILQGKIVVVSTANRILVGKRARLHKTALQDFEYTWRELEMSKRVTTFSAFVRIPDTDKTKNPSTDPRDHLDLAVGDEEGAIHLFENIISSFAAIERSQKEKPGRAIGIETFQPKRLHWHRDAVGSVKWSLDGNYLISGGDETVLTIWQLSTGQRQFLPHLTAAIEHIVVSPTGTSYGISLANNSVIVLSTSELEPKTNIVGIQSRRVDFDQLPRQHEALLSHIPFAVNPKHHGHVIFSTPSSQPRQHQRGLLPEPYAQTFDITTRRPISRQAITRNNATDPNMAPDGRKIHEPNVKFMQISPDGAWLATVDEWAPPSADLSYIEEGTHAFNEEARLLRRQVYLKIWRWDGKGAQWVLDSRIDAPHYQEDVSGHAEVFDLVTDPSGTGFATVGADRVVRVWRPKTRLRNGTVVRGADKDRGLVTWSLDRSIRIADQIDAADELTTLRTSRLAFSADASVLLAGVSWTSETDMGVIHVIDTNAGVIRRSITEVDVSALSGLGIVGRHLVAVGTSIIVWDMVSDQLVHNVAIESPGRLAVNEEDNSFAVAIPRFEKGASTRIIVLEPDQPKTRWARSIPGVVLAIAPAKSGRGYITLDSSSNLRTIVSRSNALQLPTPPPETITEVPTEDMELDQEESDANDALQFDTNEELLHQSENDKPVVRPEQLQQIFESRPSHTLPPVKDLFDAVVGLYARKPRVGVV</sequence>
<feature type="compositionally biased region" description="Low complexity" evidence="9">
    <location>
        <begin position="77"/>
        <end position="87"/>
    </location>
</feature>
<dbReference type="SUPFAM" id="SSF82171">
    <property type="entry name" value="DPP6 N-terminal domain-like"/>
    <property type="match status" value="1"/>
</dbReference>
<evidence type="ECO:0000256" key="2">
    <source>
        <dbReference type="ARBA" id="ARBA00022517"/>
    </source>
</evidence>
<evidence type="ECO:0000313" key="11">
    <source>
        <dbReference type="Proteomes" id="UP000244855"/>
    </source>
</evidence>
<comment type="subcellular location">
    <subcellularLocation>
        <location evidence="1">Nucleus</location>
        <location evidence="1">Nucleolus</location>
    </subcellularLocation>
</comment>
<dbReference type="OrthoDB" id="4096at2759"/>
<dbReference type="PROSITE" id="PS50294">
    <property type="entry name" value="WD_REPEATS_REGION"/>
    <property type="match status" value="1"/>
</dbReference>
<keyword evidence="11" id="KW-1185">Reference proteome</keyword>
<dbReference type="PROSITE" id="PS50082">
    <property type="entry name" value="WD_REPEATS_2"/>
    <property type="match status" value="1"/>
</dbReference>
<keyword evidence="6" id="KW-0804">Transcription</keyword>
<dbReference type="GO" id="GO:0045943">
    <property type="term" value="P:positive regulation of transcription by RNA polymerase I"/>
    <property type="evidence" value="ECO:0007669"/>
    <property type="project" value="InterPro"/>
</dbReference>
<accession>A0A2V1DMF0</accession>
<keyword evidence="7" id="KW-0539">Nucleus</keyword>
<feature type="repeat" description="WD" evidence="8">
    <location>
        <begin position="415"/>
        <end position="456"/>
    </location>
</feature>